<comment type="cofactor">
    <cofactor evidence="1">
        <name>Mn(2+)</name>
        <dbReference type="ChEBI" id="CHEBI:29035"/>
    </cofactor>
</comment>
<keyword evidence="5" id="KW-0812">Transmembrane</keyword>
<dbReference type="Pfam" id="PF02833">
    <property type="entry name" value="DHHA2"/>
    <property type="match status" value="1"/>
</dbReference>
<accession>A0ABZ2B1S0</accession>
<dbReference type="Pfam" id="PF01368">
    <property type="entry name" value="DHH"/>
    <property type="match status" value="1"/>
</dbReference>
<evidence type="ECO:0000256" key="4">
    <source>
        <dbReference type="ARBA" id="ARBA00023211"/>
    </source>
</evidence>
<dbReference type="InterPro" id="IPR038222">
    <property type="entry name" value="DHHA2_dom_sf"/>
</dbReference>
<dbReference type="SUPFAM" id="SSF64182">
    <property type="entry name" value="DHH phosphoesterases"/>
    <property type="match status" value="1"/>
</dbReference>
<keyword evidence="4" id="KW-0464">Manganese</keyword>
<feature type="domain" description="DHHA2" evidence="6">
    <location>
        <begin position="324"/>
        <end position="497"/>
    </location>
</feature>
<dbReference type="Gene3D" id="3.90.1640.10">
    <property type="entry name" value="inorganic pyrophosphatase (n-terminal core)"/>
    <property type="match status" value="1"/>
</dbReference>
<dbReference type="InterPro" id="IPR038763">
    <property type="entry name" value="DHH_sf"/>
</dbReference>
<feature type="transmembrane region" description="Helical" evidence="5">
    <location>
        <begin position="9"/>
        <end position="31"/>
    </location>
</feature>
<dbReference type="EMBL" id="CP143817">
    <property type="protein sequence ID" value="WVO24639.1"/>
    <property type="molecule type" value="Genomic_DNA"/>
</dbReference>
<dbReference type="GeneID" id="89992776"/>
<gene>
    <name evidence="7" type="ORF">IAS62_006007</name>
</gene>
<keyword evidence="5" id="KW-0472">Membrane</keyword>
<dbReference type="PANTHER" id="PTHR12112:SF39">
    <property type="entry name" value="EG:152A3.5 PROTEIN (FBGN0003116_PN PROTEIN)"/>
    <property type="match status" value="1"/>
</dbReference>
<evidence type="ECO:0000256" key="2">
    <source>
        <dbReference type="ARBA" id="ARBA00022723"/>
    </source>
</evidence>
<proteinExistence type="predicted"/>
<keyword evidence="8" id="KW-1185">Reference proteome</keyword>
<dbReference type="SMART" id="SM01131">
    <property type="entry name" value="DHHA2"/>
    <property type="match status" value="1"/>
</dbReference>
<keyword evidence="2" id="KW-0479">Metal-binding</keyword>
<dbReference type="Gene3D" id="3.10.310.20">
    <property type="entry name" value="DHHA2 domain"/>
    <property type="match status" value="1"/>
</dbReference>
<sequence length="511" mass="55515">MRLARHSSLVCLLAFVTIPPLTFVILVIGYLHPSMQLCLPFSLTRLSTTAHNTFSCHARPASSKIAMNNTAIQPAAAEARLAGFLSSQRDLFLHDLKNGKGKGWTVVMGNQAGDLDSLASSLAFSQLSATLLASRVVPLILTPPKSMSLRPENLVVLKNTSIPLTCLLHASQLPVPTTELASQGVTFALVDHNKLLPPFGQGKVDAIIDHHEDENAHTDALIREITIPTGSCASLVVKHFQPQWEAATSRGSPLPPELATLLLSAIVIDTGGLKPGGKATAVDYDAAAFLYSISTVAAQGGEAKTFLATTDVGHRLPPSLEALADTLQEAKSNVSGLSTHDLLIRDYKEYEWPTQSRHFPTVKVGLSTVPLGLKSWIAKEPEGWETLMADTEQYMQEGTLDIEGILTTYRGEKKGKHKRQLAIIVRPGGVIRDPQEARSVFDRLVAGLEASEELQLEEWNKAEKVKKGDDQRLVKVWVQGNAKATRKQVAPLLKNLVSQLHQVPIYTSRDS</sequence>
<dbReference type="RefSeq" id="XP_064723878.1">
    <property type="nucleotide sequence ID" value="XM_064867806.1"/>
</dbReference>
<protein>
    <recommendedName>
        <fullName evidence="6">DHHA2 domain-containing protein</fullName>
    </recommendedName>
</protein>
<dbReference type="PANTHER" id="PTHR12112">
    <property type="entry name" value="BNIP - RELATED"/>
    <property type="match status" value="1"/>
</dbReference>
<evidence type="ECO:0000313" key="7">
    <source>
        <dbReference type="EMBL" id="WVO24639.1"/>
    </source>
</evidence>
<evidence type="ECO:0000256" key="1">
    <source>
        <dbReference type="ARBA" id="ARBA00001936"/>
    </source>
</evidence>
<reference evidence="7 8" key="1">
    <citation type="submission" date="2024-01" db="EMBL/GenBank/DDBJ databases">
        <title>Comparative genomics of Cryptococcus and Kwoniella reveals pathogenesis evolution and contrasting modes of karyotype evolution via chromosome fusion or intercentromeric recombination.</title>
        <authorList>
            <person name="Coelho M.A."/>
            <person name="David-Palma M."/>
            <person name="Shea T."/>
            <person name="Bowers K."/>
            <person name="McGinley-Smith S."/>
            <person name="Mohammad A.W."/>
            <person name="Gnirke A."/>
            <person name="Yurkov A.M."/>
            <person name="Nowrousian M."/>
            <person name="Sun S."/>
            <person name="Cuomo C.A."/>
            <person name="Heitman J."/>
        </authorList>
    </citation>
    <scope>NUCLEOTIDE SEQUENCE [LARGE SCALE GENOMIC DNA]</scope>
    <source>
        <strain evidence="7 8">7685027</strain>
    </source>
</reference>
<evidence type="ECO:0000259" key="6">
    <source>
        <dbReference type="SMART" id="SM01131"/>
    </source>
</evidence>
<name>A0ABZ2B1S0_9TREE</name>
<evidence type="ECO:0000256" key="3">
    <source>
        <dbReference type="ARBA" id="ARBA00022801"/>
    </source>
</evidence>
<evidence type="ECO:0000313" key="8">
    <source>
        <dbReference type="Proteomes" id="UP001432216"/>
    </source>
</evidence>
<dbReference type="InterPro" id="IPR004097">
    <property type="entry name" value="DHHA2"/>
</dbReference>
<keyword evidence="3" id="KW-0378">Hydrolase</keyword>
<evidence type="ECO:0000256" key="5">
    <source>
        <dbReference type="SAM" id="Phobius"/>
    </source>
</evidence>
<dbReference type="Proteomes" id="UP001432216">
    <property type="component" value="Chromosome 12"/>
</dbReference>
<keyword evidence="5" id="KW-1133">Transmembrane helix</keyword>
<dbReference type="InterPro" id="IPR001667">
    <property type="entry name" value="DDH_dom"/>
</dbReference>
<organism evidence="7 8">
    <name type="scientific">Cryptococcus decagattii</name>
    <dbReference type="NCBI Taxonomy" id="1859122"/>
    <lineage>
        <taxon>Eukaryota</taxon>
        <taxon>Fungi</taxon>
        <taxon>Dikarya</taxon>
        <taxon>Basidiomycota</taxon>
        <taxon>Agaricomycotina</taxon>
        <taxon>Tremellomycetes</taxon>
        <taxon>Tremellales</taxon>
        <taxon>Cryptococcaceae</taxon>
        <taxon>Cryptococcus</taxon>
        <taxon>Cryptococcus gattii species complex</taxon>
    </lineage>
</organism>